<dbReference type="EMBL" id="LAZR01002134">
    <property type="protein sequence ID" value="KKN34033.1"/>
    <property type="molecule type" value="Genomic_DNA"/>
</dbReference>
<accession>A0A0F9SXT4</accession>
<evidence type="ECO:0000313" key="1">
    <source>
        <dbReference type="EMBL" id="KKN34033.1"/>
    </source>
</evidence>
<gene>
    <name evidence="1" type="ORF">LCGC14_0797940</name>
</gene>
<name>A0A0F9SXT4_9ZZZZ</name>
<protein>
    <recommendedName>
        <fullName evidence="2">JAB domain-containing protein</fullName>
    </recommendedName>
</protein>
<organism evidence="1">
    <name type="scientific">marine sediment metagenome</name>
    <dbReference type="NCBI Taxonomy" id="412755"/>
    <lineage>
        <taxon>unclassified sequences</taxon>
        <taxon>metagenomes</taxon>
        <taxon>ecological metagenomes</taxon>
    </lineage>
</organism>
<dbReference type="AlphaFoldDB" id="A0A0F9SXT4"/>
<proteinExistence type="predicted"/>
<comment type="caution">
    <text evidence="1">The sequence shown here is derived from an EMBL/GenBank/DDBJ whole genome shotgun (WGS) entry which is preliminary data.</text>
</comment>
<reference evidence="1" key="1">
    <citation type="journal article" date="2015" name="Nature">
        <title>Complex archaea that bridge the gap between prokaryotes and eukaryotes.</title>
        <authorList>
            <person name="Spang A."/>
            <person name="Saw J.H."/>
            <person name="Jorgensen S.L."/>
            <person name="Zaremba-Niedzwiedzka K."/>
            <person name="Martijn J."/>
            <person name="Lind A.E."/>
            <person name="van Eijk R."/>
            <person name="Schleper C."/>
            <person name="Guy L."/>
            <person name="Ettema T.J."/>
        </authorList>
    </citation>
    <scope>NUCLEOTIDE SEQUENCE</scope>
</reference>
<evidence type="ECO:0008006" key="2">
    <source>
        <dbReference type="Google" id="ProtNLM"/>
    </source>
</evidence>
<sequence>MTQNKCEIESFIDPITYDEALLKAMEHTKKTDNEALFYFETEAKDINKKHIKNIFLGDCDSVAFEYPDRSYDGSFHTHPKQGWCHPSHRDNITGIGYNNIIGCPHKRRKDSFTEFDLRFKDNSHFRDKVQESLIYECEGWDEV</sequence>